<feature type="domain" description="ChrR-like cupin" evidence="1">
    <location>
        <begin position="14"/>
        <end position="108"/>
    </location>
</feature>
<dbReference type="EMBL" id="QNSF01000002">
    <property type="protein sequence ID" value="RBP95839.1"/>
    <property type="molecule type" value="Genomic_DNA"/>
</dbReference>
<protein>
    <submittedName>
        <fullName evidence="2">Quercetin dioxygenase-like cupin family protein</fullName>
    </submittedName>
</protein>
<dbReference type="OrthoDB" id="564955at2"/>
<dbReference type="Proteomes" id="UP000252731">
    <property type="component" value="Unassembled WGS sequence"/>
</dbReference>
<dbReference type="InterPro" id="IPR014710">
    <property type="entry name" value="RmlC-like_jellyroll"/>
</dbReference>
<organism evidence="2 3">
    <name type="scientific">Cytobacillus firmus</name>
    <name type="common">Bacillus firmus</name>
    <dbReference type="NCBI Taxonomy" id="1399"/>
    <lineage>
        <taxon>Bacteria</taxon>
        <taxon>Bacillati</taxon>
        <taxon>Bacillota</taxon>
        <taxon>Bacilli</taxon>
        <taxon>Bacillales</taxon>
        <taxon>Bacillaceae</taxon>
        <taxon>Cytobacillus</taxon>
    </lineage>
</organism>
<evidence type="ECO:0000313" key="2">
    <source>
        <dbReference type="EMBL" id="RBP95839.1"/>
    </source>
</evidence>
<keyword evidence="3" id="KW-1185">Reference proteome</keyword>
<proteinExistence type="predicted"/>
<comment type="caution">
    <text evidence="2">The sequence shown here is derived from an EMBL/GenBank/DDBJ whole genome shotgun (WGS) entry which is preliminary data.</text>
</comment>
<dbReference type="InterPro" id="IPR025979">
    <property type="entry name" value="ChrR-like_cupin_dom"/>
</dbReference>
<dbReference type="SUPFAM" id="SSF51182">
    <property type="entry name" value="RmlC-like cupins"/>
    <property type="match status" value="1"/>
</dbReference>
<dbReference type="RefSeq" id="WP_113881382.1">
    <property type="nucleotide sequence ID" value="NZ_QNSF01000002.1"/>
</dbReference>
<dbReference type="Pfam" id="PF12973">
    <property type="entry name" value="Cupin_7"/>
    <property type="match status" value="1"/>
</dbReference>
<gene>
    <name evidence="2" type="ORF">DFO70_102164</name>
</gene>
<dbReference type="GO" id="GO:0051213">
    <property type="term" value="F:dioxygenase activity"/>
    <property type="evidence" value="ECO:0007669"/>
    <property type="project" value="UniProtKB-KW"/>
</dbReference>
<dbReference type="Gene3D" id="2.60.120.10">
    <property type="entry name" value="Jelly Rolls"/>
    <property type="match status" value="1"/>
</dbReference>
<dbReference type="InterPro" id="IPR011051">
    <property type="entry name" value="RmlC_Cupin_sf"/>
</dbReference>
<reference evidence="2 3" key="1">
    <citation type="submission" date="2018-06" db="EMBL/GenBank/DDBJ databases">
        <title>Freshwater and sediment microbial communities from various areas in North America, analyzing microbe dynamics in response to fracking.</title>
        <authorList>
            <person name="Lamendella R."/>
        </authorList>
    </citation>
    <scope>NUCLEOTIDE SEQUENCE [LARGE SCALE GENOMIC DNA]</scope>
    <source>
        <strain evidence="2 3">14_TX</strain>
    </source>
</reference>
<name>A0A366K240_CYTFI</name>
<keyword evidence="2" id="KW-0223">Dioxygenase</keyword>
<evidence type="ECO:0000313" key="3">
    <source>
        <dbReference type="Proteomes" id="UP000252731"/>
    </source>
</evidence>
<keyword evidence="2" id="KW-0560">Oxidoreductase</keyword>
<evidence type="ECO:0000259" key="1">
    <source>
        <dbReference type="Pfam" id="PF12973"/>
    </source>
</evidence>
<dbReference type="AlphaFoldDB" id="A0A366K240"/>
<dbReference type="CDD" id="cd20302">
    <property type="entry name" value="cupin_DAD"/>
    <property type="match status" value="1"/>
</dbReference>
<sequence>MSKTVSSPILDTCYMNPEAFPWIPWIEGTEIKVLKANPINGQFFTLLKASKGAVIPPHYHHGTVTVYTVQGAWNYEGEEWVAKAGDVIFEPAGSLHQPLMHSEEDVITLNIIDGVLEFQDTEGNPLFMLNWSSALDMYKEYCDVHGVDYIDVTRF</sequence>
<accession>A0A366K240</accession>